<evidence type="ECO:0000313" key="2">
    <source>
        <dbReference type="Proteomes" id="UP001293593"/>
    </source>
</evidence>
<name>A0AAE1MQ78_9FABA</name>
<dbReference type="EMBL" id="JAWXYG010000005">
    <property type="protein sequence ID" value="KAK4272620.1"/>
    <property type="molecule type" value="Genomic_DNA"/>
</dbReference>
<protein>
    <submittedName>
        <fullName evidence="1">Uncharacterized protein</fullName>
    </submittedName>
</protein>
<keyword evidence="2" id="KW-1185">Reference proteome</keyword>
<reference evidence="1" key="1">
    <citation type="submission" date="2023-10" db="EMBL/GenBank/DDBJ databases">
        <title>Chromosome-level genome of the transformable northern wattle, Acacia crassicarpa.</title>
        <authorList>
            <person name="Massaro I."/>
            <person name="Sinha N.R."/>
            <person name="Poethig S."/>
            <person name="Leichty A.R."/>
        </authorList>
    </citation>
    <scope>NUCLEOTIDE SEQUENCE</scope>
    <source>
        <strain evidence="1">Acra3RX</strain>
        <tissue evidence="1">Leaf</tissue>
    </source>
</reference>
<sequence length="108" mass="11770">MRLFEKLVSGALSVVLMPDSYCAFISVITLQPDSSLSSQPELSFSLCNNLFEKQSIEILGVESVSVNVEDELAVGVMDGEAVAGEEERGLEDNDMGFFFEDIGVLDKK</sequence>
<dbReference type="AlphaFoldDB" id="A0AAE1MQ78"/>
<gene>
    <name evidence="1" type="ORF">QN277_021148</name>
</gene>
<evidence type="ECO:0000313" key="1">
    <source>
        <dbReference type="EMBL" id="KAK4272620.1"/>
    </source>
</evidence>
<proteinExistence type="predicted"/>
<organism evidence="1 2">
    <name type="scientific">Acacia crassicarpa</name>
    <name type="common">northern wattle</name>
    <dbReference type="NCBI Taxonomy" id="499986"/>
    <lineage>
        <taxon>Eukaryota</taxon>
        <taxon>Viridiplantae</taxon>
        <taxon>Streptophyta</taxon>
        <taxon>Embryophyta</taxon>
        <taxon>Tracheophyta</taxon>
        <taxon>Spermatophyta</taxon>
        <taxon>Magnoliopsida</taxon>
        <taxon>eudicotyledons</taxon>
        <taxon>Gunneridae</taxon>
        <taxon>Pentapetalae</taxon>
        <taxon>rosids</taxon>
        <taxon>fabids</taxon>
        <taxon>Fabales</taxon>
        <taxon>Fabaceae</taxon>
        <taxon>Caesalpinioideae</taxon>
        <taxon>mimosoid clade</taxon>
        <taxon>Acacieae</taxon>
        <taxon>Acacia</taxon>
    </lineage>
</organism>
<dbReference type="Proteomes" id="UP001293593">
    <property type="component" value="Unassembled WGS sequence"/>
</dbReference>
<comment type="caution">
    <text evidence="1">The sequence shown here is derived from an EMBL/GenBank/DDBJ whole genome shotgun (WGS) entry which is preliminary data.</text>
</comment>
<accession>A0AAE1MQ78</accession>